<proteinExistence type="predicted"/>
<name>A0A1M5LAF1_9GAMM</name>
<dbReference type="Proteomes" id="UP000199758">
    <property type="component" value="Unassembled WGS sequence"/>
</dbReference>
<accession>A0A1M5LAF1</accession>
<evidence type="ECO:0000313" key="2">
    <source>
        <dbReference type="Proteomes" id="UP000199758"/>
    </source>
</evidence>
<keyword evidence="2" id="KW-1185">Reference proteome</keyword>
<dbReference type="STRING" id="490188.SAMN04488068_0790"/>
<protein>
    <submittedName>
        <fullName evidence="1">Uncharacterized protein</fullName>
    </submittedName>
</protein>
<reference evidence="1 2" key="1">
    <citation type="submission" date="2016-11" db="EMBL/GenBank/DDBJ databases">
        <authorList>
            <person name="Jaros S."/>
            <person name="Januszkiewicz K."/>
            <person name="Wedrychowicz H."/>
        </authorList>
    </citation>
    <scope>NUCLEOTIDE SEQUENCE [LARGE SCALE GENOMIC DNA]</scope>
    <source>
        <strain evidence="1 2">CGMCC 1.7049</strain>
    </source>
</reference>
<sequence>MGKRAIGFQREIVAEAARLICEERLTDYRLAKQKAAERLGLSARSQMPENALIHEAVIEYQRLFGGAEYAEHLQALRRTAVRAMKLLAEFTPRLVGATVTGATTDAHLVRLHGFADKPEMLDMFLQNRNIPYETSDRRYRYPDGRIDDVPTCEFLAGEIGVEIAMFPVEDLRRAPLSPHDGLPMKRLTLEQAERLAEEPIDIAS</sequence>
<dbReference type="OrthoDB" id="5294130at2"/>
<organism evidence="1 2">
    <name type="scientific">Hydrocarboniphaga daqingensis</name>
    <dbReference type="NCBI Taxonomy" id="490188"/>
    <lineage>
        <taxon>Bacteria</taxon>
        <taxon>Pseudomonadati</taxon>
        <taxon>Pseudomonadota</taxon>
        <taxon>Gammaproteobacteria</taxon>
        <taxon>Nevskiales</taxon>
        <taxon>Nevskiaceae</taxon>
        <taxon>Hydrocarboniphaga</taxon>
    </lineage>
</organism>
<dbReference type="RefSeq" id="WP_084083140.1">
    <property type="nucleotide sequence ID" value="NZ_FQWZ01000002.1"/>
</dbReference>
<gene>
    <name evidence="1" type="ORF">SAMN04488068_0790</name>
</gene>
<evidence type="ECO:0000313" key="1">
    <source>
        <dbReference type="EMBL" id="SHG61915.1"/>
    </source>
</evidence>
<dbReference type="EMBL" id="FQWZ01000002">
    <property type="protein sequence ID" value="SHG61915.1"/>
    <property type="molecule type" value="Genomic_DNA"/>
</dbReference>
<dbReference type="AlphaFoldDB" id="A0A1M5LAF1"/>